<dbReference type="InterPro" id="IPR012337">
    <property type="entry name" value="RNaseH-like_sf"/>
</dbReference>
<keyword evidence="1" id="KW-0479">Metal-binding</keyword>
<gene>
    <name evidence="4" type="ORF">Tco_1069355</name>
</gene>
<dbReference type="PANTHER" id="PTHR42648:SF32">
    <property type="entry name" value="RIBONUCLEASE H-LIKE DOMAIN, GAG-PRE-INTEGRASE DOMAIN PROTEIN-RELATED"/>
    <property type="match status" value="1"/>
</dbReference>
<keyword evidence="5" id="KW-1185">Reference proteome</keyword>
<evidence type="ECO:0000259" key="3">
    <source>
        <dbReference type="PROSITE" id="PS50994"/>
    </source>
</evidence>
<dbReference type="InterPro" id="IPR013103">
    <property type="entry name" value="RVT_2"/>
</dbReference>
<evidence type="ECO:0000256" key="1">
    <source>
        <dbReference type="ARBA" id="ARBA00022723"/>
    </source>
</evidence>
<feature type="domain" description="Integrase catalytic" evidence="3">
    <location>
        <begin position="96"/>
        <end position="271"/>
    </location>
</feature>
<comment type="caution">
    <text evidence="4">The sequence shown here is derived from an EMBL/GenBank/DDBJ whole genome shotgun (WGS) entry which is preliminary data.</text>
</comment>
<dbReference type="SUPFAM" id="SSF53098">
    <property type="entry name" value="Ribonuclease H-like"/>
    <property type="match status" value="1"/>
</dbReference>
<organism evidence="4 5">
    <name type="scientific">Tanacetum coccineum</name>
    <dbReference type="NCBI Taxonomy" id="301880"/>
    <lineage>
        <taxon>Eukaryota</taxon>
        <taxon>Viridiplantae</taxon>
        <taxon>Streptophyta</taxon>
        <taxon>Embryophyta</taxon>
        <taxon>Tracheophyta</taxon>
        <taxon>Spermatophyta</taxon>
        <taxon>Magnoliopsida</taxon>
        <taxon>eudicotyledons</taxon>
        <taxon>Gunneridae</taxon>
        <taxon>Pentapetalae</taxon>
        <taxon>asterids</taxon>
        <taxon>campanulids</taxon>
        <taxon>Asterales</taxon>
        <taxon>Asteraceae</taxon>
        <taxon>Asteroideae</taxon>
        <taxon>Anthemideae</taxon>
        <taxon>Anthemidinae</taxon>
        <taxon>Tanacetum</taxon>
    </lineage>
</organism>
<dbReference type="InterPro" id="IPR039537">
    <property type="entry name" value="Retrotran_Ty1/copia-like"/>
</dbReference>
<sequence>MAAISNVSLHCSEAAETTLSGNAKNSLCVVCITIVMRSLLVAEIFDWDEEEVSDDENETRVQVIMASADDELSVGKNHAHNGEWIYITMKKVKFLLSMDEDSDWQNYLKYINIDLKKCLHVLHMDLFGLVSPMSINHEKYTLVIIDEYSRMVENQNDVKVKRIKTDNGTEFRNIELESFCNEKIISQNFSSPYTPEQNGVARRKNRTFIEATITMLNGSDVKGPPDQEITEVTQEQGVQDRQINHQPIKEALEKNTKTSVPIPETLVHKDHQSHDTNHASTSSYPITQDRWSSDQHIDIINIISDPGKGMLTRSVAAKLTTALASECLLADILSEIESKRCLRKIAIGSKWVFRNKKEEHGIITKNKARLVAQGYSQEEGIDYDETFCYMSYMHSINHMKVKE</sequence>
<name>A0ABQ5HKH8_9ASTR</name>
<proteinExistence type="predicted"/>
<protein>
    <submittedName>
        <fullName evidence="4">Retrovirus-related pol polyprotein from transposon TNT 1-94</fullName>
    </submittedName>
</protein>
<dbReference type="InterPro" id="IPR036397">
    <property type="entry name" value="RNaseH_sf"/>
</dbReference>
<dbReference type="EMBL" id="BQNB010019655">
    <property type="protein sequence ID" value="GJT87638.1"/>
    <property type="molecule type" value="Genomic_DNA"/>
</dbReference>
<reference evidence="4" key="1">
    <citation type="journal article" date="2022" name="Int. J. Mol. Sci.">
        <title>Draft Genome of Tanacetum Coccineum: Genomic Comparison of Closely Related Tanacetum-Family Plants.</title>
        <authorList>
            <person name="Yamashiro T."/>
            <person name="Shiraishi A."/>
            <person name="Nakayama K."/>
            <person name="Satake H."/>
        </authorList>
    </citation>
    <scope>NUCLEOTIDE SEQUENCE</scope>
</reference>
<reference evidence="4" key="2">
    <citation type="submission" date="2022-01" db="EMBL/GenBank/DDBJ databases">
        <authorList>
            <person name="Yamashiro T."/>
            <person name="Shiraishi A."/>
            <person name="Satake H."/>
            <person name="Nakayama K."/>
        </authorList>
    </citation>
    <scope>NUCLEOTIDE SEQUENCE</scope>
</reference>
<accession>A0ABQ5HKH8</accession>
<evidence type="ECO:0000313" key="5">
    <source>
        <dbReference type="Proteomes" id="UP001151760"/>
    </source>
</evidence>
<keyword evidence="2" id="KW-0378">Hydrolase</keyword>
<dbReference type="Gene3D" id="3.30.420.10">
    <property type="entry name" value="Ribonuclease H-like superfamily/Ribonuclease H"/>
    <property type="match status" value="1"/>
</dbReference>
<dbReference type="Pfam" id="PF07727">
    <property type="entry name" value="RVT_2"/>
    <property type="match status" value="1"/>
</dbReference>
<evidence type="ECO:0000256" key="2">
    <source>
        <dbReference type="ARBA" id="ARBA00022801"/>
    </source>
</evidence>
<evidence type="ECO:0000313" key="4">
    <source>
        <dbReference type="EMBL" id="GJT87638.1"/>
    </source>
</evidence>
<dbReference type="PROSITE" id="PS50994">
    <property type="entry name" value="INTEGRASE"/>
    <property type="match status" value="1"/>
</dbReference>
<dbReference type="PANTHER" id="PTHR42648">
    <property type="entry name" value="TRANSPOSASE, PUTATIVE-RELATED"/>
    <property type="match status" value="1"/>
</dbReference>
<dbReference type="InterPro" id="IPR001584">
    <property type="entry name" value="Integrase_cat-core"/>
</dbReference>
<dbReference type="Proteomes" id="UP001151760">
    <property type="component" value="Unassembled WGS sequence"/>
</dbReference>